<sequence>MEQPHRSRRQLMEAHQIRFSVHGTAAAARSARQQLANGIRRWDASLDQDLLNTAELVAAELLTNAVRHAGHGPISAGARLDGERLLIEVTDASHTVPRAGLPDMEAEGGRGLFLVAALADRHGVDPLPSGKRCWAEFKVGGPLQPSRHVPLQRS</sequence>
<accession>C9ZFD5</accession>
<keyword evidence="1" id="KW-0808">Transferase</keyword>
<dbReference type="InterPro" id="IPR036890">
    <property type="entry name" value="HATPase_C_sf"/>
</dbReference>
<organism evidence="3 4">
    <name type="scientific">Streptomyces scabiei (strain 87.22)</name>
    <dbReference type="NCBI Taxonomy" id="680198"/>
    <lineage>
        <taxon>Bacteria</taxon>
        <taxon>Bacillati</taxon>
        <taxon>Actinomycetota</taxon>
        <taxon>Actinomycetes</taxon>
        <taxon>Kitasatosporales</taxon>
        <taxon>Streptomycetaceae</taxon>
        <taxon>Streptomyces</taxon>
    </lineage>
</organism>
<dbReference type="GO" id="GO:0004674">
    <property type="term" value="F:protein serine/threonine kinase activity"/>
    <property type="evidence" value="ECO:0007669"/>
    <property type="project" value="UniProtKB-KW"/>
</dbReference>
<evidence type="ECO:0000313" key="3">
    <source>
        <dbReference type="EMBL" id="CBG71922.1"/>
    </source>
</evidence>
<evidence type="ECO:0000259" key="2">
    <source>
        <dbReference type="Pfam" id="PF13581"/>
    </source>
</evidence>
<name>C9ZFD5_STRSW</name>
<dbReference type="Proteomes" id="UP000001444">
    <property type="component" value="Chromosome"/>
</dbReference>
<keyword evidence="1" id="KW-0418">Kinase</keyword>
<dbReference type="PANTHER" id="PTHR35526:SF3">
    <property type="entry name" value="ANTI-SIGMA-F FACTOR RSBW"/>
    <property type="match status" value="1"/>
</dbReference>
<dbReference type="EMBL" id="FN554889">
    <property type="protein sequence ID" value="CBG71922.1"/>
    <property type="molecule type" value="Genomic_DNA"/>
</dbReference>
<reference evidence="3 4" key="1">
    <citation type="journal article" date="2010" name="Mol. Plant Microbe Interact.">
        <title>Streptomyces scabies 87-22 contains a coronafacic acid-like biosynthetic cluster that contributes to plant-microbe interactions.</title>
        <authorList>
            <person name="Bignell D.R."/>
            <person name="Seipke R.F."/>
            <person name="Huguet-Tapia J.C."/>
            <person name="Chambers A.H."/>
            <person name="Parry R.J."/>
            <person name="Loria R."/>
        </authorList>
    </citation>
    <scope>NUCLEOTIDE SEQUENCE [LARGE SCALE GENOMIC DNA]</scope>
    <source>
        <strain evidence="3 4">87.22</strain>
    </source>
</reference>
<dbReference type="HOGENOM" id="CLU_090336_4_4_11"/>
<dbReference type="SUPFAM" id="SSF55874">
    <property type="entry name" value="ATPase domain of HSP90 chaperone/DNA topoisomerase II/histidine kinase"/>
    <property type="match status" value="1"/>
</dbReference>
<proteinExistence type="predicted"/>
<dbReference type="eggNOG" id="COG2172">
    <property type="taxonomic scope" value="Bacteria"/>
</dbReference>
<dbReference type="STRING" id="680198.SCAB_48681"/>
<keyword evidence="4" id="KW-1185">Reference proteome</keyword>
<dbReference type="Pfam" id="PF13581">
    <property type="entry name" value="HATPase_c_2"/>
    <property type="match status" value="1"/>
</dbReference>
<evidence type="ECO:0000313" key="4">
    <source>
        <dbReference type="Proteomes" id="UP000001444"/>
    </source>
</evidence>
<dbReference type="InterPro" id="IPR003594">
    <property type="entry name" value="HATPase_dom"/>
</dbReference>
<dbReference type="CDD" id="cd16936">
    <property type="entry name" value="HATPase_RsbW-like"/>
    <property type="match status" value="1"/>
</dbReference>
<dbReference type="InterPro" id="IPR050267">
    <property type="entry name" value="Anti-sigma-factor_SerPK"/>
</dbReference>
<dbReference type="PANTHER" id="PTHR35526">
    <property type="entry name" value="ANTI-SIGMA-F FACTOR RSBW-RELATED"/>
    <property type="match status" value="1"/>
</dbReference>
<gene>
    <name evidence="3" type="ordered locus">SCAB_48681</name>
</gene>
<keyword evidence="1" id="KW-0723">Serine/threonine-protein kinase</keyword>
<dbReference type="Gene3D" id="3.30.565.10">
    <property type="entry name" value="Histidine kinase-like ATPase, C-terminal domain"/>
    <property type="match status" value="1"/>
</dbReference>
<dbReference type="AlphaFoldDB" id="C9ZFD5"/>
<dbReference type="KEGG" id="scb:SCAB_48681"/>
<evidence type="ECO:0000256" key="1">
    <source>
        <dbReference type="ARBA" id="ARBA00022527"/>
    </source>
</evidence>
<protein>
    <recommendedName>
        <fullName evidence="2">Histidine kinase/HSP90-like ATPase domain-containing protein</fullName>
    </recommendedName>
</protein>
<feature type="domain" description="Histidine kinase/HSP90-like ATPase" evidence="2">
    <location>
        <begin position="25"/>
        <end position="124"/>
    </location>
</feature>